<dbReference type="Proteomes" id="UP000009328">
    <property type="component" value="Unassembled WGS sequence"/>
</dbReference>
<comment type="caution">
    <text evidence="8">The sequence shown here is derived from an EMBL/GenBank/DDBJ whole genome shotgun (WGS) entry which is preliminary data.</text>
</comment>
<dbReference type="PANTHER" id="PTHR11453:SF82">
    <property type="entry name" value="BORON TRANSPORTER 1"/>
    <property type="match status" value="1"/>
</dbReference>
<dbReference type="GO" id="GO:0050801">
    <property type="term" value="P:monoatomic ion homeostasis"/>
    <property type="evidence" value="ECO:0007669"/>
    <property type="project" value="TreeGrafter"/>
</dbReference>
<feature type="transmembrane region" description="Helical" evidence="6">
    <location>
        <begin position="127"/>
        <end position="144"/>
    </location>
</feature>
<evidence type="ECO:0000256" key="6">
    <source>
        <dbReference type="SAM" id="Phobius"/>
    </source>
</evidence>
<feature type="transmembrane region" description="Helical" evidence="6">
    <location>
        <begin position="309"/>
        <end position="328"/>
    </location>
</feature>
<feature type="transmembrane region" description="Helical" evidence="6">
    <location>
        <begin position="474"/>
        <end position="492"/>
    </location>
</feature>
<dbReference type="FunCoup" id="K0KXN7">
    <property type="interactions" value="406"/>
</dbReference>
<accession>K0KXN7</accession>
<dbReference type="GO" id="GO:0005452">
    <property type="term" value="F:solute:inorganic anion antiporter activity"/>
    <property type="evidence" value="ECO:0007669"/>
    <property type="project" value="InterPro"/>
</dbReference>
<evidence type="ECO:0000256" key="1">
    <source>
        <dbReference type="ARBA" id="ARBA00004141"/>
    </source>
</evidence>
<dbReference type="AlphaFoldDB" id="K0KXN7"/>
<organism evidence="8 9">
    <name type="scientific">Wickerhamomyces ciferrii (strain ATCC 14091 / BCRC 22168 / CBS 111 / JCM 3599 / NBRC 0793 / NRRL Y-1031 F-60-10)</name>
    <name type="common">Yeast</name>
    <name type="synonym">Pichia ciferrii</name>
    <dbReference type="NCBI Taxonomy" id="1206466"/>
    <lineage>
        <taxon>Eukaryota</taxon>
        <taxon>Fungi</taxon>
        <taxon>Dikarya</taxon>
        <taxon>Ascomycota</taxon>
        <taxon>Saccharomycotina</taxon>
        <taxon>Saccharomycetes</taxon>
        <taxon>Phaffomycetales</taxon>
        <taxon>Wickerhamomycetaceae</taxon>
        <taxon>Wickerhamomyces</taxon>
    </lineage>
</organism>
<feature type="domain" description="Bicarbonate transporter-like transmembrane" evidence="7">
    <location>
        <begin position="45"/>
        <end position="215"/>
    </location>
</feature>
<evidence type="ECO:0000256" key="3">
    <source>
        <dbReference type="ARBA" id="ARBA00022989"/>
    </source>
</evidence>
<dbReference type="InParanoid" id="K0KXN7"/>
<keyword evidence="2 6" id="KW-0812">Transmembrane</keyword>
<evidence type="ECO:0000256" key="2">
    <source>
        <dbReference type="ARBA" id="ARBA00022692"/>
    </source>
</evidence>
<evidence type="ECO:0000313" key="9">
    <source>
        <dbReference type="Proteomes" id="UP000009328"/>
    </source>
</evidence>
<dbReference type="eggNOG" id="KOG1172">
    <property type="taxonomic scope" value="Eukaryota"/>
</dbReference>
<evidence type="ECO:0000259" key="7">
    <source>
        <dbReference type="Pfam" id="PF00955"/>
    </source>
</evidence>
<name>K0KXN7_WICCF</name>
<evidence type="ECO:0000313" key="8">
    <source>
        <dbReference type="EMBL" id="CCH45818.1"/>
    </source>
</evidence>
<dbReference type="HOGENOM" id="CLU_002289_7_2_1"/>
<feature type="transmembrane region" description="Helical" evidence="6">
    <location>
        <begin position="420"/>
        <end position="446"/>
    </location>
</feature>
<keyword evidence="9" id="KW-1185">Reference proteome</keyword>
<dbReference type="PANTHER" id="PTHR11453">
    <property type="entry name" value="ANION EXCHANGE PROTEIN"/>
    <property type="match status" value="1"/>
</dbReference>
<feature type="region of interest" description="Disordered" evidence="5">
    <location>
        <begin position="1"/>
        <end position="33"/>
    </location>
</feature>
<dbReference type="EMBL" id="CAIF01000212">
    <property type="protein sequence ID" value="CCH45818.1"/>
    <property type="molecule type" value="Genomic_DNA"/>
</dbReference>
<reference evidence="8 9" key="1">
    <citation type="journal article" date="2012" name="Eukaryot. Cell">
        <title>Draft genome sequence of Wickerhamomyces ciferrii NRRL Y-1031 F-60-10.</title>
        <authorList>
            <person name="Schneider J."/>
            <person name="Andrea H."/>
            <person name="Blom J."/>
            <person name="Jaenicke S."/>
            <person name="Ruckert C."/>
            <person name="Schorsch C."/>
            <person name="Szczepanowski R."/>
            <person name="Farwick M."/>
            <person name="Goesmann A."/>
            <person name="Puhler A."/>
            <person name="Schaffer S."/>
            <person name="Tauch A."/>
            <person name="Kohler T."/>
            <person name="Brinkrolf K."/>
        </authorList>
    </citation>
    <scope>NUCLEOTIDE SEQUENCE [LARGE SCALE GENOMIC DNA]</scope>
    <source>
        <strain evidence="9">ATCC 14091 / BCRC 22168 / CBS 111 / JCM 3599 / NBRC 0793 / NRRL Y-1031 F-60-10</strain>
    </source>
</reference>
<feature type="transmembrane region" description="Helical" evidence="6">
    <location>
        <begin position="256"/>
        <end position="279"/>
    </location>
</feature>
<feature type="transmembrane region" description="Helical" evidence="6">
    <location>
        <begin position="349"/>
        <end position="369"/>
    </location>
</feature>
<gene>
    <name evidence="8" type="ORF">BN7_5404</name>
</gene>
<feature type="compositionally biased region" description="Polar residues" evidence="5">
    <location>
        <begin position="9"/>
        <end position="20"/>
    </location>
</feature>
<keyword evidence="3 6" id="KW-1133">Transmembrane helix</keyword>
<feature type="transmembrane region" description="Helical" evidence="6">
    <location>
        <begin position="498"/>
        <end position="518"/>
    </location>
</feature>
<dbReference type="GO" id="GO:0080139">
    <property type="term" value="F:borate efflux transmembrane transporter activity"/>
    <property type="evidence" value="ECO:0007669"/>
    <property type="project" value="TreeGrafter"/>
</dbReference>
<keyword evidence="4 6" id="KW-0472">Membrane</keyword>
<dbReference type="STRING" id="1206466.K0KXN7"/>
<dbReference type="GO" id="GO:0000324">
    <property type="term" value="C:fungal-type vacuole"/>
    <property type="evidence" value="ECO:0007669"/>
    <property type="project" value="TreeGrafter"/>
</dbReference>
<evidence type="ECO:0000256" key="4">
    <source>
        <dbReference type="ARBA" id="ARBA00023136"/>
    </source>
</evidence>
<protein>
    <submittedName>
        <fullName evidence="8">Sodium-driven chloride bicarbonate exchanger</fullName>
    </submittedName>
</protein>
<dbReference type="Gene3D" id="1.10.287.570">
    <property type="entry name" value="Helical hairpin bin"/>
    <property type="match status" value="1"/>
</dbReference>
<dbReference type="Pfam" id="PF00955">
    <property type="entry name" value="HCO3_cotransp"/>
    <property type="match status" value="2"/>
</dbReference>
<feature type="transmembrane region" description="Helical" evidence="6">
    <location>
        <begin position="223"/>
        <end position="244"/>
    </location>
</feature>
<dbReference type="GO" id="GO:0006820">
    <property type="term" value="P:monoatomic anion transport"/>
    <property type="evidence" value="ECO:0007669"/>
    <property type="project" value="InterPro"/>
</dbReference>
<dbReference type="InterPro" id="IPR003020">
    <property type="entry name" value="HCO3_transpt_euk"/>
</dbReference>
<proteinExistence type="predicted"/>
<comment type="subcellular location">
    <subcellularLocation>
        <location evidence="1">Membrane</location>
        <topology evidence="1">Multi-pass membrane protein</topology>
    </subcellularLocation>
</comment>
<feature type="domain" description="Bicarbonate transporter-like transmembrane" evidence="7">
    <location>
        <begin position="226"/>
        <end position="528"/>
    </location>
</feature>
<feature type="transmembrane region" description="Helical" evidence="6">
    <location>
        <begin position="156"/>
        <end position="176"/>
    </location>
</feature>
<dbReference type="InterPro" id="IPR011531">
    <property type="entry name" value="HCO3_transpt-like_TM_dom"/>
</dbReference>
<evidence type="ECO:0000256" key="5">
    <source>
        <dbReference type="SAM" id="MobiDB-lite"/>
    </source>
</evidence>
<dbReference type="GO" id="GO:0005886">
    <property type="term" value="C:plasma membrane"/>
    <property type="evidence" value="ECO:0007669"/>
    <property type="project" value="TreeGrafter"/>
</dbReference>
<sequence length="540" mass="60997">MVNDGYSMMDTNTNINSNKDVSNEHDYEKNDDTPKSFHKKLFKIKLFNGIIKDLQDRLPLYKSDWLDSWNYRVIPATILTFFTNIFPAIAFAQDMFDKTDNSYGVNEVLLSSAIGGIVFGIFSGQPLTIVGVTGPITIFNYTVYEIMKPHSKDAKFFPFMFWISIWGMIFHFVISITNCVNALKFVTQFPCDIFGLFINIVYLQKGVQILTRQFHPEDNGSSGFASCTLAISMGILGVTGNLANRTKLFNYHIRQFIVDYSTPGLIVFFTGFIHFGGYLDNVNFEKLPITKSFRPTLRDNWIDVTGLPIKYIFLALPFGIILAILFYFDHSISSLMAQDLKFKLKKPASFHYDLFLLGIVTGISGVLGIPCPNGLIPQAPLHTESLVIRNKFNNEIIGTVEQRFTNTVQGLMLLGMMTRPLLICLGLIPQCVLAGLFFIMGTTGLINNEIINRIRFIFSQDDSLNLKFVPKRKLYLFVCFSLIGFIAEFGIVNTKGAIGFPLVLLLSVIGAMWFKWIFTVEELEILDGPVAHENTLKNLL</sequence>
<feature type="transmembrane region" description="Helical" evidence="6">
    <location>
        <begin position="69"/>
        <end position="91"/>
    </location>
</feature>
<feature type="compositionally biased region" description="Basic and acidic residues" evidence="5">
    <location>
        <begin position="21"/>
        <end position="33"/>
    </location>
</feature>
<feature type="transmembrane region" description="Helical" evidence="6">
    <location>
        <begin position="103"/>
        <end position="121"/>
    </location>
</feature>